<dbReference type="Proteomes" id="UP000188613">
    <property type="component" value="Unassembled WGS sequence"/>
</dbReference>
<evidence type="ECO:0000256" key="1">
    <source>
        <dbReference type="SAM" id="MobiDB-lite"/>
    </source>
</evidence>
<dbReference type="EMBL" id="MSFI01000001">
    <property type="protein sequence ID" value="OMP68685.1"/>
    <property type="molecule type" value="Genomic_DNA"/>
</dbReference>
<evidence type="ECO:0000313" key="2">
    <source>
        <dbReference type="EMBL" id="OMP68685.1"/>
    </source>
</evidence>
<dbReference type="AlphaFoldDB" id="A0A1V2ACG2"/>
<dbReference type="RefSeq" id="WP_076763190.1">
    <property type="nucleotide sequence ID" value="NZ_MSFI01000001.1"/>
</dbReference>
<proteinExistence type="predicted"/>
<evidence type="ECO:0000313" key="3">
    <source>
        <dbReference type="Proteomes" id="UP000188613"/>
    </source>
</evidence>
<sequence length="300" mass="33675">MLKKSLLGFLFLFLLGANGIVGYILYDHFTEDRLSLSKLDQESMDVINIIAKATDGIRNGAPIRSKRGIMPNEDYEAVMDYMNKYSVLLDEDSSPKEHGYTESEQALVNYVARLFVKYGLMNEQFILGDTQFASSIMDGLYEDLDKATSILWLASQKSLTMDGVSGEDELDTEEAMDEPEKVEEMPEYDDEEKIETQKTEGLDSEENMNTMNEVVADSPSFPTNLRPEGDLVGNPNSPYALTIEQREDLEHLVENELGADFVFDPNKDYDTAGWPDAMIEALMAADTLYYDAKGVPSPNN</sequence>
<organism evidence="2 3">
    <name type="scientific">Domibacillus epiphyticus</name>
    <dbReference type="NCBI Taxonomy" id="1714355"/>
    <lineage>
        <taxon>Bacteria</taxon>
        <taxon>Bacillati</taxon>
        <taxon>Bacillota</taxon>
        <taxon>Bacilli</taxon>
        <taxon>Bacillales</taxon>
        <taxon>Bacillaceae</taxon>
        <taxon>Domibacillus</taxon>
    </lineage>
</organism>
<comment type="caution">
    <text evidence="2">The sequence shown here is derived from an EMBL/GenBank/DDBJ whole genome shotgun (WGS) entry which is preliminary data.</text>
</comment>
<feature type="region of interest" description="Disordered" evidence="1">
    <location>
        <begin position="163"/>
        <end position="195"/>
    </location>
</feature>
<gene>
    <name evidence="2" type="ORF">BTO28_01145</name>
</gene>
<keyword evidence="3" id="KW-1185">Reference proteome</keyword>
<protein>
    <submittedName>
        <fullName evidence="2">Uncharacterized protein</fullName>
    </submittedName>
</protein>
<accession>A0A1V2ACG2</accession>
<name>A0A1V2ACG2_9BACI</name>
<feature type="compositionally biased region" description="Acidic residues" evidence="1">
    <location>
        <begin position="165"/>
        <end position="177"/>
    </location>
</feature>
<reference evidence="2 3" key="1">
    <citation type="submission" date="2016-12" db="EMBL/GenBank/DDBJ databases">
        <title>Domibacillus sp. SAB 38T whole genome sequencing.</title>
        <authorList>
            <person name="Verma A."/>
            <person name="Ojha A.K."/>
            <person name="Krishnamurthi S."/>
        </authorList>
    </citation>
    <scope>NUCLEOTIDE SEQUENCE [LARGE SCALE GENOMIC DNA]</scope>
    <source>
        <strain evidence="2 3">SAB 38</strain>
    </source>
</reference>
<dbReference type="STRING" id="1714355.BTO28_01145"/>